<proteinExistence type="predicted"/>
<dbReference type="InterPro" id="IPR010572">
    <property type="entry name" value="Tail_dom"/>
</dbReference>
<feature type="domain" description="Peptidase S74" evidence="2">
    <location>
        <begin position="620"/>
        <end position="724"/>
    </location>
</feature>
<dbReference type="EMBL" id="JAHUZB010000003">
    <property type="protein sequence ID" value="MBV7391048.1"/>
    <property type="molecule type" value="Genomic_DNA"/>
</dbReference>
<keyword evidence="4" id="KW-1185">Reference proteome</keyword>
<reference evidence="3 4" key="1">
    <citation type="submission" date="2021-06" db="EMBL/GenBank/DDBJ databases">
        <title>Enterococcus alishanensis sp. nov., a novel lactic acid bacterium isolated from fresh coffee beans.</title>
        <authorList>
            <person name="Chen Y.-S."/>
        </authorList>
    </citation>
    <scope>NUCLEOTIDE SEQUENCE [LARGE SCALE GENOMIC DNA]</scope>
    <source>
        <strain evidence="3 4">ALS3</strain>
    </source>
</reference>
<dbReference type="InterPro" id="IPR030392">
    <property type="entry name" value="S74_ICA"/>
</dbReference>
<dbReference type="Pfam" id="PF06605">
    <property type="entry name" value="Prophage_tail"/>
    <property type="match status" value="1"/>
</dbReference>
<dbReference type="NCBIfam" id="TIGR01665">
    <property type="entry name" value="put_anti_recept"/>
    <property type="match status" value="1"/>
</dbReference>
<evidence type="ECO:0000256" key="1">
    <source>
        <dbReference type="SAM" id="Coils"/>
    </source>
</evidence>
<protein>
    <submittedName>
        <fullName evidence="3">Phage tail protein</fullName>
    </submittedName>
</protein>
<organism evidence="3 4">
    <name type="scientific">Enterococcus alishanensis</name>
    <dbReference type="NCBI Taxonomy" id="1303817"/>
    <lineage>
        <taxon>Bacteria</taxon>
        <taxon>Bacillati</taxon>
        <taxon>Bacillota</taxon>
        <taxon>Bacilli</taxon>
        <taxon>Lactobacillales</taxon>
        <taxon>Enterococcaceae</taxon>
        <taxon>Enterococcus</taxon>
    </lineage>
</organism>
<dbReference type="Pfam" id="PF13884">
    <property type="entry name" value="Peptidase_S74"/>
    <property type="match status" value="1"/>
</dbReference>
<gene>
    <name evidence="3" type="ORF">KUA55_10175</name>
</gene>
<dbReference type="RefSeq" id="WP_218326076.1">
    <property type="nucleotide sequence ID" value="NZ_JAHUZB010000003.1"/>
</dbReference>
<dbReference type="InterPro" id="IPR007119">
    <property type="entry name" value="Phage_tail_spike_N"/>
</dbReference>
<feature type="coiled-coil region" evidence="1">
    <location>
        <begin position="703"/>
        <end position="730"/>
    </location>
</feature>
<name>A0ABS6TDS0_9ENTE</name>
<sequence>MSTLILFDKTNNNWSSLGLGPLTDAKNPIVDRERNGIYTLSFQYPVFSPLFKELKIGRWIVADAGPTKQAKSQRFEIETITKPIDGIITVYCEHYRYQLIRSIVKKFDSVLQNISAQAALNQLGNNMLPQGDFNFYSDVGSKTTLDLSDPSKFKNAQEVLGGVQGSILDNFGGEYVFDNNQVRLLASAGSETNVIIAYGKNLTDITQEENIGNTYTSVYGWAKNQETEEIMVLPESIIDSDYVGNYTQRRVLMVDFSEDEPKSVETLRNLVKAYIKNNNIGIPKVSIKTSFEDLASSVLADELKTIETLDLCDTVTIAFKELGINTTSKIIKTSWNVALDKYDSIELGEAQTDFGKVMAESEKNTNQILNKVDWLEKAQKEASDILRNPGEGHVVIYPSIADPQEILIMDTTNVNTAKNVWRWNAGGLGFSSTGYNGTYGLAMTNNGAIVADRMTTGILRAIKMIGVTMEASTIVSSSSSTDIMLNDGKLTFIDKNNGRIAATLDTSSNGSNSILTIGASKDNDQYKGQFSFASYFANLEIKSYDGNYNSELGLGGGTGTSRNGHAYVGNYRKRDSDFSGLQVTGEEVFIEGSNLRLVSTNGIVVFSNIDMNGNKITNQSDIRLKENIVPSQVDGIAETKKLAFYDFNRKQNYLYKEKSLQPPREKELGIIAQYSEFLVTESKNDHYLRIDTGKQIMLNTLTNKQLIEIIENQEERLKKIEQALNMDEEVENGQ</sequence>
<comment type="caution">
    <text evidence="3">The sequence shown here is derived from an EMBL/GenBank/DDBJ whole genome shotgun (WGS) entry which is preliminary data.</text>
</comment>
<keyword evidence="1" id="KW-0175">Coiled coil</keyword>
<dbReference type="Proteomes" id="UP000774130">
    <property type="component" value="Unassembled WGS sequence"/>
</dbReference>
<evidence type="ECO:0000259" key="2">
    <source>
        <dbReference type="PROSITE" id="PS51688"/>
    </source>
</evidence>
<accession>A0ABS6TDS0</accession>
<evidence type="ECO:0000313" key="3">
    <source>
        <dbReference type="EMBL" id="MBV7391048.1"/>
    </source>
</evidence>
<evidence type="ECO:0000313" key="4">
    <source>
        <dbReference type="Proteomes" id="UP000774130"/>
    </source>
</evidence>
<dbReference type="PROSITE" id="PS51688">
    <property type="entry name" value="ICA"/>
    <property type="match status" value="1"/>
</dbReference>